<proteinExistence type="predicted"/>
<dbReference type="InterPro" id="IPR011048">
    <property type="entry name" value="Haem_d1_sf"/>
</dbReference>
<dbReference type="InterPro" id="IPR026444">
    <property type="entry name" value="Secre_tail"/>
</dbReference>
<name>A0A368ZHU5_9FLAO</name>
<dbReference type="Gene3D" id="2.130.10.10">
    <property type="entry name" value="YVTN repeat-like/Quinoprotein amine dehydrogenase"/>
    <property type="match status" value="2"/>
</dbReference>
<gene>
    <name evidence="6" type="ORF">DFQ08_102816</name>
</gene>
<dbReference type="GO" id="GO:0016020">
    <property type="term" value="C:membrane"/>
    <property type="evidence" value="ECO:0007669"/>
    <property type="project" value="InterPro"/>
</dbReference>
<dbReference type="Pfam" id="PF22494">
    <property type="entry name" value="choice_anch_I"/>
    <property type="match status" value="1"/>
</dbReference>
<protein>
    <submittedName>
        <fullName evidence="6">Putative secreted protein (Por secretion system target)</fullName>
    </submittedName>
</protein>
<organism evidence="6 7">
    <name type="scientific">Winogradskyella arenosi</name>
    <dbReference type="NCBI Taxonomy" id="533325"/>
    <lineage>
        <taxon>Bacteria</taxon>
        <taxon>Pseudomonadati</taxon>
        <taxon>Bacteroidota</taxon>
        <taxon>Flavobacteriia</taxon>
        <taxon>Flavobacteriales</taxon>
        <taxon>Flavobacteriaceae</taxon>
        <taxon>Winogradskyella</taxon>
    </lineage>
</organism>
<evidence type="ECO:0000313" key="6">
    <source>
        <dbReference type="EMBL" id="RCW92780.1"/>
    </source>
</evidence>
<dbReference type="Proteomes" id="UP000253436">
    <property type="component" value="Unassembled WGS sequence"/>
</dbReference>
<dbReference type="AlphaFoldDB" id="A0A368ZHU5"/>
<sequence length="1189" mass="127324">MKHYLRLLFFFFCSVASAQLATGDLAFVAFNADGDDDFALVTFVDLPANTVIYFSDKEWTGTAFNSGEANYEWQTGSAIIPAGTVMTFYALSGTPTLSHGTLVGNPGGMSASAEAVFVYQGPNIDTPTTFITAVANSSSAYDDGAGTGLSGTGLVEGTTAITYPNGTDIAAYHGPRTSFTANGYLVALNDMSNYDMQDASGDQGIDNITPDVPFNIDAFILATSDTNPPNVAQVTATNQYIVEVSFTETVTSTTAEDLNHYNFSPTVSIDAVTYNSSTHTATITHSGFTVGTAYILSINNLEDASGNTQVTAYVSEALFYNDLSTGLIFTEIMYNAPSDNSDALEFLELYNTTTTPLHLGGITVNDEGNFTFTFPEMTLAPESTVLLATDKMTAEAFYGVSFLDMPQSISNALGNGGEVLEIKNSDGTVISQVEYSDDAPWPTSADGDGPSLELLNHNADFFDGTNWAPANNLVGPSLGDNVFATPGSYTPITMSLPQISFSESTYVIQENGLAIDLTVGLSATPTSLVSVDLNLVSELLTATGLIDFTFTNQTLIFPAYSSTTQSITIPIIDDNLPEMDELFILELSNPSNATLGGTHTAGIYILDNDNSVPSSANALDIEYVSSYMVDAAGSAEIVAHDPVSERLFVLNSVGQKLEIIDFSDINAISTLNAIDLSSYGDPTSVAYKNNIVAIGISKGPLEDGVVLFCTIDGDILATVTAGNLPDMVGFSPDGNQLLVANEGQPNANYSIDPEGSISVIDVTGGLANISQTDVTQLNFNSFDSQINTLKAAGVRVFGPGATVSQDLEPEYITFSTDSQTAYVTLQENNAVAVIDLTTNTITDILPLGLKDHSLTGHSLDASDDTDFIYLSNWPVKGMYMPDAIASYEINGTTYLVTANEGDAREYDTFEEEERVSGLNLDPTIFPNAEFLQLDQNLGRLTATNAHGDLDNDGDFDEIHVFGSRSFSIWNATTGIQVYDSGDDFERITANHPTYGALFNASNSNNNFKNRSDNKGPEPEGVTIAEINGEFYAFITLERVGGFMTYNITNPNSPVFENYSNNRTLGDDEGGDLGPEGIIYVQPEDSPNATGLVIMANEVSSTLSFYALQNNTLGTDNFDIASKPLKFYPNPSKSNDIVYFNKVVSLTLVDLQGREILQKTNTRTLQLPHLKSGTYIVKIHSGESLKLIID</sequence>
<dbReference type="OrthoDB" id="9803927at2"/>
<dbReference type="InterPro" id="IPR014755">
    <property type="entry name" value="Cu-Rt/internalin_Ig-like"/>
</dbReference>
<dbReference type="InterPro" id="IPR036415">
    <property type="entry name" value="Lamin_tail_dom_sf"/>
</dbReference>
<dbReference type="PROSITE" id="PS51841">
    <property type="entry name" value="LTD"/>
    <property type="match status" value="1"/>
</dbReference>
<dbReference type="RefSeq" id="WP_114309608.1">
    <property type="nucleotide sequence ID" value="NZ_QPJO01000002.1"/>
</dbReference>
<feature type="signal peptide" evidence="4">
    <location>
        <begin position="1"/>
        <end position="18"/>
    </location>
</feature>
<evidence type="ECO:0000256" key="2">
    <source>
        <dbReference type="ARBA" id="ARBA00022737"/>
    </source>
</evidence>
<dbReference type="InterPro" id="IPR055188">
    <property type="entry name" value="Choice_anch_I"/>
</dbReference>
<dbReference type="NCBIfam" id="NF038117">
    <property type="entry name" value="choice_anch_I"/>
    <property type="match status" value="1"/>
</dbReference>
<evidence type="ECO:0000256" key="1">
    <source>
        <dbReference type="ARBA" id="ARBA00022729"/>
    </source>
</evidence>
<dbReference type="SUPFAM" id="SSF74853">
    <property type="entry name" value="Lamin A/C globular tail domain"/>
    <property type="match status" value="1"/>
</dbReference>
<keyword evidence="2" id="KW-0677">Repeat</keyword>
<dbReference type="Pfam" id="PF18962">
    <property type="entry name" value="Por_Secre_tail"/>
    <property type="match status" value="1"/>
</dbReference>
<feature type="domain" description="LTD" evidence="5">
    <location>
        <begin position="324"/>
        <end position="437"/>
    </location>
</feature>
<dbReference type="EMBL" id="QPJO01000002">
    <property type="protein sequence ID" value="RCW92780.1"/>
    <property type="molecule type" value="Genomic_DNA"/>
</dbReference>
<dbReference type="InterPro" id="IPR001322">
    <property type="entry name" value="Lamin_tail_dom"/>
</dbReference>
<evidence type="ECO:0000256" key="4">
    <source>
        <dbReference type="SAM" id="SignalP"/>
    </source>
</evidence>
<evidence type="ECO:0000256" key="3">
    <source>
        <dbReference type="ARBA" id="ARBA00022837"/>
    </source>
</evidence>
<dbReference type="PANTHER" id="PTHR46928">
    <property type="entry name" value="MESENCHYME-SPECIFIC CELL SURFACE GLYCOPROTEIN"/>
    <property type="match status" value="1"/>
</dbReference>
<keyword evidence="3" id="KW-0106">Calcium</keyword>
<keyword evidence="1 4" id="KW-0732">Signal</keyword>
<dbReference type="InterPro" id="IPR003644">
    <property type="entry name" value="Calx_beta"/>
</dbReference>
<dbReference type="Gene3D" id="2.60.40.1220">
    <property type="match status" value="1"/>
</dbReference>
<keyword evidence="7" id="KW-1185">Reference proteome</keyword>
<dbReference type="InterPro" id="IPR052956">
    <property type="entry name" value="Mesenchyme-surface_protein"/>
</dbReference>
<dbReference type="GO" id="GO:0007154">
    <property type="term" value="P:cell communication"/>
    <property type="evidence" value="ECO:0007669"/>
    <property type="project" value="InterPro"/>
</dbReference>
<dbReference type="InterPro" id="IPR038081">
    <property type="entry name" value="CalX-like_sf"/>
</dbReference>
<reference evidence="6 7" key="1">
    <citation type="submission" date="2018-07" db="EMBL/GenBank/DDBJ databases">
        <title>Genomic Encyclopedia of Type Strains, Phase III (KMG-III): the genomes of soil and plant-associated and newly described type strains.</title>
        <authorList>
            <person name="Whitman W."/>
        </authorList>
    </citation>
    <scope>NUCLEOTIDE SEQUENCE [LARGE SCALE GENOMIC DNA]</scope>
    <source>
        <strain evidence="6 7">CECT 7958</strain>
    </source>
</reference>
<dbReference type="Gene3D" id="2.60.40.2030">
    <property type="match status" value="1"/>
</dbReference>
<dbReference type="SUPFAM" id="SSF141072">
    <property type="entry name" value="CalX-like"/>
    <property type="match status" value="1"/>
</dbReference>
<dbReference type="Pfam" id="PF03160">
    <property type="entry name" value="Calx-beta"/>
    <property type="match status" value="1"/>
</dbReference>
<evidence type="ECO:0000313" key="7">
    <source>
        <dbReference type="Proteomes" id="UP000253436"/>
    </source>
</evidence>
<dbReference type="PANTHER" id="PTHR46928:SF1">
    <property type="entry name" value="MESENCHYME-SPECIFIC CELL SURFACE GLYCOPROTEIN"/>
    <property type="match status" value="1"/>
</dbReference>
<dbReference type="SUPFAM" id="SSF51004">
    <property type="entry name" value="C-terminal (heme d1) domain of cytochrome cd1-nitrite reductase"/>
    <property type="match status" value="1"/>
</dbReference>
<dbReference type="InterPro" id="IPR015943">
    <property type="entry name" value="WD40/YVTN_repeat-like_dom_sf"/>
</dbReference>
<feature type="chain" id="PRO_5016950907" evidence="4">
    <location>
        <begin position="19"/>
        <end position="1189"/>
    </location>
</feature>
<dbReference type="NCBIfam" id="TIGR04183">
    <property type="entry name" value="Por_Secre_tail"/>
    <property type="match status" value="1"/>
</dbReference>
<dbReference type="Pfam" id="PF00932">
    <property type="entry name" value="LTD"/>
    <property type="match status" value="1"/>
</dbReference>
<evidence type="ECO:0000259" key="5">
    <source>
        <dbReference type="PROSITE" id="PS51841"/>
    </source>
</evidence>
<accession>A0A368ZHU5</accession>
<comment type="caution">
    <text evidence="6">The sequence shown here is derived from an EMBL/GenBank/DDBJ whole genome shotgun (WGS) entry which is preliminary data.</text>
</comment>